<dbReference type="Proteomes" id="UP000317650">
    <property type="component" value="Chromosome 4"/>
</dbReference>
<dbReference type="AlphaFoldDB" id="A0A4S8KH81"/>
<keyword evidence="4" id="KW-1185">Reference proteome</keyword>
<feature type="compositionally biased region" description="Basic residues" evidence="1">
    <location>
        <begin position="1"/>
        <end position="12"/>
    </location>
</feature>
<protein>
    <submittedName>
        <fullName evidence="3">Uncharacterized protein</fullName>
    </submittedName>
</protein>
<comment type="caution">
    <text evidence="3">The sequence shown here is derived from an EMBL/GenBank/DDBJ whole genome shotgun (WGS) entry which is preliminary data.</text>
</comment>
<name>A0A4S8KH81_MUSBA</name>
<proteinExistence type="predicted"/>
<feature type="region of interest" description="Disordered" evidence="1">
    <location>
        <begin position="1"/>
        <end position="33"/>
    </location>
</feature>
<evidence type="ECO:0000256" key="1">
    <source>
        <dbReference type="SAM" id="MobiDB-lite"/>
    </source>
</evidence>
<keyword evidence="2" id="KW-0472">Membrane</keyword>
<reference evidence="3 4" key="1">
    <citation type="journal article" date="2019" name="Nat. Plants">
        <title>Genome sequencing of Musa balbisiana reveals subgenome evolution and function divergence in polyploid bananas.</title>
        <authorList>
            <person name="Yao X."/>
        </authorList>
    </citation>
    <scope>NUCLEOTIDE SEQUENCE [LARGE SCALE GENOMIC DNA]</scope>
    <source>
        <strain evidence="4">cv. DH-PKW</strain>
        <tissue evidence="3">Leaves</tissue>
    </source>
</reference>
<feature type="transmembrane region" description="Helical" evidence="2">
    <location>
        <begin position="60"/>
        <end position="82"/>
    </location>
</feature>
<accession>A0A4S8KH81</accession>
<keyword evidence="2" id="KW-0812">Transmembrane</keyword>
<evidence type="ECO:0000313" key="3">
    <source>
        <dbReference type="EMBL" id="THU74653.1"/>
    </source>
</evidence>
<feature type="compositionally biased region" description="Basic and acidic residues" evidence="1">
    <location>
        <begin position="13"/>
        <end position="24"/>
    </location>
</feature>
<keyword evidence="2" id="KW-1133">Transmembrane helix</keyword>
<evidence type="ECO:0000313" key="4">
    <source>
        <dbReference type="Proteomes" id="UP000317650"/>
    </source>
</evidence>
<gene>
    <name evidence="3" type="ORF">C4D60_Mb04t35660</name>
</gene>
<dbReference type="EMBL" id="PYDT01000001">
    <property type="protein sequence ID" value="THU74653.1"/>
    <property type="molecule type" value="Genomic_DNA"/>
</dbReference>
<sequence>MTFRFPKKKSFRRREEEEFHRDIPEANPKTGNESRRFAEVSFLRSIKTELSNDWEEGKQISILIFVVGVTLTNSAYLTFYYAG</sequence>
<evidence type="ECO:0000256" key="2">
    <source>
        <dbReference type="SAM" id="Phobius"/>
    </source>
</evidence>
<organism evidence="3 4">
    <name type="scientific">Musa balbisiana</name>
    <name type="common">Banana</name>
    <dbReference type="NCBI Taxonomy" id="52838"/>
    <lineage>
        <taxon>Eukaryota</taxon>
        <taxon>Viridiplantae</taxon>
        <taxon>Streptophyta</taxon>
        <taxon>Embryophyta</taxon>
        <taxon>Tracheophyta</taxon>
        <taxon>Spermatophyta</taxon>
        <taxon>Magnoliopsida</taxon>
        <taxon>Liliopsida</taxon>
        <taxon>Zingiberales</taxon>
        <taxon>Musaceae</taxon>
        <taxon>Musa</taxon>
    </lineage>
</organism>